<dbReference type="InterPro" id="IPR050253">
    <property type="entry name" value="Seed_Storage-Functional"/>
</dbReference>
<sequence>MQSQQQHRLRAKTSCSLQQLNAREPSRRFDYEAGSSEHWDPNCEEFECAGVEFVRHTIQPKGLLLPYYTNAPQLIYIIQGSGIHGNVIPGCAETYESGSSSSYSASSEGEQGEGRRSSGDRHQKLRRFKQGDILALQPGITHWAYNDGDTPIITVSFRDVANEANQLDLKFRKFFLAGNPQATQSQGRERREQEYRRGEEQEQEQDMGNIFRGFDQEFLAQALNIDREIVRKMQAREDNRGDIVRAERLSFVLPEEQEQQQRREGGGYNHNGLEETFCSINIRQNIDNPSKADVYNPRAGRVTRLISQKLPILNYLRLSADRGVLYKNAMMAPHWSVNSHTITYVIRGSARIQVVGNQGNTVFDDEVREGQLLVVPQNFATVKRANEQGFEWVAFRTNDNAMIGQLAGRLSAIRAMPEEVLMNAYGVSRKDARSLKYNREETTLLSPVSKSGGHA</sequence>
<dbReference type="OrthoDB" id="1903982at2759"/>
<accession>A0A830BE15</accession>
<organism evidence="8 9">
    <name type="scientific">Phtheirospermum japonicum</name>
    <dbReference type="NCBI Taxonomy" id="374723"/>
    <lineage>
        <taxon>Eukaryota</taxon>
        <taxon>Viridiplantae</taxon>
        <taxon>Streptophyta</taxon>
        <taxon>Embryophyta</taxon>
        <taxon>Tracheophyta</taxon>
        <taxon>Spermatophyta</taxon>
        <taxon>Magnoliopsida</taxon>
        <taxon>eudicotyledons</taxon>
        <taxon>Gunneridae</taxon>
        <taxon>Pentapetalae</taxon>
        <taxon>asterids</taxon>
        <taxon>lamiids</taxon>
        <taxon>Lamiales</taxon>
        <taxon>Orobanchaceae</taxon>
        <taxon>Orobanchaceae incertae sedis</taxon>
        <taxon>Phtheirospermum</taxon>
    </lineage>
</organism>
<evidence type="ECO:0000256" key="3">
    <source>
        <dbReference type="ARBA" id="ARBA00023129"/>
    </source>
</evidence>
<evidence type="ECO:0000313" key="8">
    <source>
        <dbReference type="EMBL" id="GFP83368.1"/>
    </source>
</evidence>
<gene>
    <name evidence="8" type="ORF">PHJA_000480200</name>
</gene>
<evidence type="ECO:0000259" key="7">
    <source>
        <dbReference type="SMART" id="SM00835"/>
    </source>
</evidence>
<dbReference type="PROSITE" id="PS00305">
    <property type="entry name" value="11S_SEED_STORAGE"/>
    <property type="match status" value="1"/>
</dbReference>
<feature type="compositionally biased region" description="Basic and acidic residues" evidence="6">
    <location>
        <begin position="187"/>
        <end position="200"/>
    </location>
</feature>
<feature type="region of interest" description="Disordered" evidence="6">
    <location>
        <begin position="180"/>
        <end position="205"/>
    </location>
</feature>
<evidence type="ECO:0000256" key="4">
    <source>
        <dbReference type="ARBA" id="ARBA00023157"/>
    </source>
</evidence>
<keyword evidence="9" id="KW-1185">Reference proteome</keyword>
<comment type="similarity">
    <text evidence="1 5">Belongs to the 11S seed storage protein (globulins) family.</text>
</comment>
<comment type="function">
    <text evidence="5">Seed storage protein.</text>
</comment>
<dbReference type="Proteomes" id="UP000653305">
    <property type="component" value="Unassembled WGS sequence"/>
</dbReference>
<evidence type="ECO:0000256" key="2">
    <source>
        <dbReference type="ARBA" id="ARBA00022761"/>
    </source>
</evidence>
<dbReference type="CDD" id="cd02243">
    <property type="entry name" value="cupin_11S_legumin_C"/>
    <property type="match status" value="1"/>
</dbReference>
<dbReference type="FunFam" id="2.60.120.10:FF:000073">
    <property type="entry name" value="Glycinin G1"/>
    <property type="match status" value="1"/>
</dbReference>
<dbReference type="EMBL" id="BMAC01000063">
    <property type="protein sequence ID" value="GFP83368.1"/>
    <property type="molecule type" value="Genomic_DNA"/>
</dbReference>
<dbReference type="InterPro" id="IPR006044">
    <property type="entry name" value="11S_seedstore_pln"/>
</dbReference>
<dbReference type="InterPro" id="IPR006045">
    <property type="entry name" value="Cupin_1"/>
</dbReference>
<protein>
    <submittedName>
        <fullName evidence="8">11s globulin subunit beta</fullName>
    </submittedName>
</protein>
<keyword evidence="2 5" id="KW-0758">Storage protein</keyword>
<feature type="domain" description="Cupin type-1" evidence="7">
    <location>
        <begin position="284"/>
        <end position="433"/>
    </location>
</feature>
<comment type="subunit">
    <text evidence="5">Hexamer; each subunit is composed of an acidic and a basic chain derived from a single precursor and linked by a disulfide bond.</text>
</comment>
<evidence type="ECO:0000256" key="5">
    <source>
        <dbReference type="RuleBase" id="RU003681"/>
    </source>
</evidence>
<dbReference type="PRINTS" id="PR00439">
    <property type="entry name" value="11SGLOBULIN"/>
</dbReference>
<dbReference type="PANTHER" id="PTHR31189">
    <property type="entry name" value="OS03G0336100 PROTEIN-RELATED"/>
    <property type="match status" value="1"/>
</dbReference>
<feature type="domain" description="Cupin type-1" evidence="7">
    <location>
        <begin position="20"/>
        <end position="231"/>
    </location>
</feature>
<dbReference type="SMART" id="SM00835">
    <property type="entry name" value="Cupin_1"/>
    <property type="match status" value="2"/>
</dbReference>
<dbReference type="Gene3D" id="2.60.120.10">
    <property type="entry name" value="Jelly Rolls"/>
    <property type="match status" value="2"/>
</dbReference>
<dbReference type="CDD" id="cd02242">
    <property type="entry name" value="cupin_11S_legumin_N"/>
    <property type="match status" value="1"/>
</dbReference>
<dbReference type="GO" id="GO:0045735">
    <property type="term" value="F:nutrient reservoir activity"/>
    <property type="evidence" value="ECO:0007669"/>
    <property type="project" value="UniProtKB-KW"/>
</dbReference>
<name>A0A830BE15_9LAMI</name>
<evidence type="ECO:0000256" key="6">
    <source>
        <dbReference type="SAM" id="MobiDB-lite"/>
    </source>
</evidence>
<comment type="caution">
    <text evidence="8">The sequence shown here is derived from an EMBL/GenBank/DDBJ whole genome shotgun (WGS) entry which is preliminary data.</text>
</comment>
<keyword evidence="3 5" id="KW-0708">Seed storage protein</keyword>
<dbReference type="SUPFAM" id="SSF51182">
    <property type="entry name" value="RmlC-like cupins"/>
    <property type="match status" value="1"/>
</dbReference>
<dbReference type="InterPro" id="IPR014710">
    <property type="entry name" value="RmlC-like_jellyroll"/>
</dbReference>
<evidence type="ECO:0000313" key="9">
    <source>
        <dbReference type="Proteomes" id="UP000653305"/>
    </source>
</evidence>
<reference evidence="8" key="1">
    <citation type="submission" date="2020-07" db="EMBL/GenBank/DDBJ databases">
        <title>Ethylene signaling mediates host invasion by parasitic plants.</title>
        <authorList>
            <person name="Yoshida S."/>
        </authorList>
    </citation>
    <scope>NUCLEOTIDE SEQUENCE</scope>
    <source>
        <strain evidence="8">Okayama</strain>
    </source>
</reference>
<feature type="region of interest" description="Disordered" evidence="6">
    <location>
        <begin position="98"/>
        <end position="123"/>
    </location>
</feature>
<dbReference type="PANTHER" id="PTHR31189:SF76">
    <property type="entry name" value="11S GLOBULIN SUBUNIT BETA-LIKE"/>
    <property type="match status" value="1"/>
</dbReference>
<proteinExistence type="inferred from homology"/>
<evidence type="ECO:0000256" key="1">
    <source>
        <dbReference type="ARBA" id="ARBA00007178"/>
    </source>
</evidence>
<dbReference type="AlphaFoldDB" id="A0A830BE15"/>
<dbReference type="InterPro" id="IPR022379">
    <property type="entry name" value="11S_seedstore_CS"/>
</dbReference>
<dbReference type="Pfam" id="PF00190">
    <property type="entry name" value="Cupin_1"/>
    <property type="match status" value="2"/>
</dbReference>
<keyword evidence="4 5" id="KW-1015">Disulfide bond</keyword>
<feature type="compositionally biased region" description="Low complexity" evidence="6">
    <location>
        <begin position="98"/>
        <end position="109"/>
    </location>
</feature>
<feature type="compositionally biased region" description="Basic and acidic residues" evidence="6">
    <location>
        <begin position="112"/>
        <end position="122"/>
    </location>
</feature>
<dbReference type="InterPro" id="IPR011051">
    <property type="entry name" value="RmlC_Cupin_sf"/>
</dbReference>